<name>A0ABU2U1G7_9ACTN</name>
<reference evidence="2" key="1">
    <citation type="submission" date="2023-07" db="EMBL/GenBank/DDBJ databases">
        <title>30 novel species of actinomycetes from the DSMZ collection.</title>
        <authorList>
            <person name="Nouioui I."/>
        </authorList>
    </citation>
    <scope>NUCLEOTIDE SEQUENCE [LARGE SCALE GENOMIC DNA]</scope>
    <source>
        <strain evidence="2">DSM 41699</strain>
    </source>
</reference>
<keyword evidence="2" id="KW-1185">Reference proteome</keyword>
<sequence length="117" mass="12511">MDQTEVVLRVIGILTESQRMYAAVNEDVEADYQTSGAIGELFNEVFPSVAIPVGATPQEAGEAVAHAAVATTIKLTGAFAFLFSELAAVHDDGRSDIKSEDLLRELALRFFNPPADA</sequence>
<proteinExistence type="predicted"/>
<dbReference type="EMBL" id="JAVREY010000047">
    <property type="protein sequence ID" value="MDT0467054.1"/>
    <property type="molecule type" value="Genomic_DNA"/>
</dbReference>
<gene>
    <name evidence="1" type="ORF">RM764_29290</name>
</gene>
<evidence type="ECO:0000313" key="1">
    <source>
        <dbReference type="EMBL" id="MDT0467054.1"/>
    </source>
</evidence>
<protein>
    <submittedName>
        <fullName evidence="1">Uncharacterized protein</fullName>
    </submittedName>
</protein>
<evidence type="ECO:0000313" key="2">
    <source>
        <dbReference type="Proteomes" id="UP001183809"/>
    </source>
</evidence>
<comment type="caution">
    <text evidence="1">The sequence shown here is derived from an EMBL/GenBank/DDBJ whole genome shotgun (WGS) entry which is preliminary data.</text>
</comment>
<organism evidence="1 2">
    <name type="scientific">Streptomyces gibsoniae</name>
    <dbReference type="NCBI Taxonomy" id="3075529"/>
    <lineage>
        <taxon>Bacteria</taxon>
        <taxon>Bacillati</taxon>
        <taxon>Actinomycetota</taxon>
        <taxon>Actinomycetes</taxon>
        <taxon>Kitasatosporales</taxon>
        <taxon>Streptomycetaceae</taxon>
        <taxon>Streptomyces</taxon>
    </lineage>
</organism>
<dbReference type="RefSeq" id="WP_311698517.1">
    <property type="nucleotide sequence ID" value="NZ_JAVREY010000047.1"/>
</dbReference>
<dbReference type="Proteomes" id="UP001183809">
    <property type="component" value="Unassembled WGS sequence"/>
</dbReference>
<accession>A0ABU2U1G7</accession>